<accession>A0A9N9KDR9</accession>
<evidence type="ECO:0000313" key="2">
    <source>
        <dbReference type="Proteomes" id="UP000789405"/>
    </source>
</evidence>
<organism evidence="1 2">
    <name type="scientific">Dentiscutata erythropus</name>
    <dbReference type="NCBI Taxonomy" id="1348616"/>
    <lineage>
        <taxon>Eukaryota</taxon>
        <taxon>Fungi</taxon>
        <taxon>Fungi incertae sedis</taxon>
        <taxon>Mucoromycota</taxon>
        <taxon>Glomeromycotina</taxon>
        <taxon>Glomeromycetes</taxon>
        <taxon>Diversisporales</taxon>
        <taxon>Gigasporaceae</taxon>
        <taxon>Dentiscutata</taxon>
    </lineage>
</organism>
<protein>
    <submittedName>
        <fullName evidence="1">15482_t:CDS:1</fullName>
    </submittedName>
</protein>
<comment type="caution">
    <text evidence="1">The sequence shown here is derived from an EMBL/GenBank/DDBJ whole genome shotgun (WGS) entry which is preliminary data.</text>
</comment>
<keyword evidence="2" id="KW-1185">Reference proteome</keyword>
<sequence length="71" mass="8474">MESAQSFSYKFNSNFCSEIIFEWCKLYDKIINELCVLYDERIKSKNIKLTLEIIEKFLITNEQSPDDIINL</sequence>
<proteinExistence type="predicted"/>
<dbReference type="Proteomes" id="UP000789405">
    <property type="component" value="Unassembled WGS sequence"/>
</dbReference>
<feature type="non-terminal residue" evidence="1">
    <location>
        <position position="71"/>
    </location>
</feature>
<name>A0A9N9KDR9_9GLOM</name>
<evidence type="ECO:0000313" key="1">
    <source>
        <dbReference type="EMBL" id="CAG8820546.1"/>
    </source>
</evidence>
<gene>
    <name evidence="1" type="ORF">DERYTH_LOCUS26978</name>
</gene>
<reference evidence="1" key="1">
    <citation type="submission" date="2021-06" db="EMBL/GenBank/DDBJ databases">
        <authorList>
            <person name="Kallberg Y."/>
            <person name="Tangrot J."/>
            <person name="Rosling A."/>
        </authorList>
    </citation>
    <scope>NUCLEOTIDE SEQUENCE</scope>
    <source>
        <strain evidence="1">MA453B</strain>
    </source>
</reference>
<dbReference type="AlphaFoldDB" id="A0A9N9KDR9"/>
<dbReference type="EMBL" id="CAJVPY010059503">
    <property type="protein sequence ID" value="CAG8820546.1"/>
    <property type="molecule type" value="Genomic_DNA"/>
</dbReference>